<organism evidence="1">
    <name type="scientific">Timema cristinae</name>
    <name type="common">Walking stick</name>
    <dbReference type="NCBI Taxonomy" id="61476"/>
    <lineage>
        <taxon>Eukaryota</taxon>
        <taxon>Metazoa</taxon>
        <taxon>Ecdysozoa</taxon>
        <taxon>Arthropoda</taxon>
        <taxon>Hexapoda</taxon>
        <taxon>Insecta</taxon>
        <taxon>Pterygota</taxon>
        <taxon>Neoptera</taxon>
        <taxon>Polyneoptera</taxon>
        <taxon>Phasmatodea</taxon>
        <taxon>Timematodea</taxon>
        <taxon>Timematoidea</taxon>
        <taxon>Timematidae</taxon>
        <taxon>Timema</taxon>
    </lineage>
</organism>
<dbReference type="AlphaFoldDB" id="A0A7R9CRK9"/>
<gene>
    <name evidence="1" type="ORF">TCEB3V08_LOCUS5364</name>
</gene>
<accession>A0A7R9CRK9</accession>
<dbReference type="EMBL" id="OC318007">
    <property type="protein sequence ID" value="CAD7400162.1"/>
    <property type="molecule type" value="Genomic_DNA"/>
</dbReference>
<protein>
    <submittedName>
        <fullName evidence="1">Uncharacterized protein</fullName>
    </submittedName>
</protein>
<proteinExistence type="predicted"/>
<reference evidence="1" key="1">
    <citation type="submission" date="2020-11" db="EMBL/GenBank/DDBJ databases">
        <authorList>
            <person name="Tran Van P."/>
        </authorList>
    </citation>
    <scope>NUCLEOTIDE SEQUENCE</scope>
</reference>
<evidence type="ECO:0000313" key="1">
    <source>
        <dbReference type="EMBL" id="CAD7400162.1"/>
    </source>
</evidence>
<sequence>MEKCPWAREKHLVAKLAHLQVEMKRVGESHAQEKRDLILPSKCLLHRDTFPDTAIFESLSSPDVVDFTTEHFSARVVVVTKTYISKSSPKLLFLVA</sequence>
<name>A0A7R9CRK9_TIMCR</name>